<keyword evidence="6 13" id="KW-1133">Transmembrane helix</keyword>
<reference evidence="14 15" key="1">
    <citation type="submission" date="2023-11" db="EMBL/GenBank/DDBJ databases">
        <title>Halocaridina rubra genome assembly.</title>
        <authorList>
            <person name="Smith C."/>
        </authorList>
    </citation>
    <scope>NUCLEOTIDE SEQUENCE [LARGE SCALE GENOMIC DNA]</scope>
    <source>
        <strain evidence="14">EP-1</strain>
        <tissue evidence="14">Whole</tissue>
    </source>
</reference>
<dbReference type="GO" id="GO:0048471">
    <property type="term" value="C:perinuclear region of cytoplasm"/>
    <property type="evidence" value="ECO:0007669"/>
    <property type="project" value="UniProtKB-SubCell"/>
</dbReference>
<evidence type="ECO:0000256" key="9">
    <source>
        <dbReference type="ARBA" id="ARBA00035284"/>
    </source>
</evidence>
<feature type="transmembrane region" description="Helical" evidence="13">
    <location>
        <begin position="85"/>
        <end position="106"/>
    </location>
</feature>
<gene>
    <name evidence="14" type="ORF">SK128_006376</name>
</gene>
<dbReference type="InterPro" id="IPR019317">
    <property type="entry name" value="BRI3"/>
</dbReference>
<evidence type="ECO:0000313" key="14">
    <source>
        <dbReference type="EMBL" id="KAK7072652.1"/>
    </source>
</evidence>
<comment type="similarity">
    <text evidence="3">Belongs to the BRI3 family.</text>
</comment>
<sequence>MATGPGKQPPYHPEPPPPYSATTSTPIGFQTVSYGQNPGTSTVYVQQQGSTHVVTTQPVVQPVMIYAGASCPACRQGVLRSEVTCCGIFLAIFFFPIGILCCFLMMERRCTTCHLTFA</sequence>
<keyword evidence="5 13" id="KW-0812">Transmembrane</keyword>
<comment type="caution">
    <text evidence="14">The sequence shown here is derived from an EMBL/GenBank/DDBJ whole genome shotgun (WGS) entry which is preliminary data.</text>
</comment>
<evidence type="ECO:0000256" key="7">
    <source>
        <dbReference type="ARBA" id="ARBA00023136"/>
    </source>
</evidence>
<dbReference type="Pfam" id="PF10164">
    <property type="entry name" value="BRI3"/>
    <property type="match status" value="1"/>
</dbReference>
<dbReference type="AlphaFoldDB" id="A0AAN9A7E5"/>
<organism evidence="14 15">
    <name type="scientific">Halocaridina rubra</name>
    <name type="common">Hawaiian red shrimp</name>
    <dbReference type="NCBI Taxonomy" id="373956"/>
    <lineage>
        <taxon>Eukaryota</taxon>
        <taxon>Metazoa</taxon>
        <taxon>Ecdysozoa</taxon>
        <taxon>Arthropoda</taxon>
        <taxon>Crustacea</taxon>
        <taxon>Multicrustacea</taxon>
        <taxon>Malacostraca</taxon>
        <taxon>Eumalacostraca</taxon>
        <taxon>Eucarida</taxon>
        <taxon>Decapoda</taxon>
        <taxon>Pleocyemata</taxon>
        <taxon>Caridea</taxon>
        <taxon>Atyoidea</taxon>
        <taxon>Atyidae</taxon>
        <taxon>Halocaridina</taxon>
    </lineage>
</organism>
<evidence type="ECO:0000256" key="5">
    <source>
        <dbReference type="ARBA" id="ARBA00022692"/>
    </source>
</evidence>
<comment type="subunit">
    <text evidence="11">Interacts with BRI3BP. Interacts with MGAT1 and IFITM3.</text>
</comment>
<evidence type="ECO:0000256" key="4">
    <source>
        <dbReference type="ARBA" id="ARBA00022490"/>
    </source>
</evidence>
<name>A0AAN9A7E5_HALRR</name>
<evidence type="ECO:0000256" key="6">
    <source>
        <dbReference type="ARBA" id="ARBA00022989"/>
    </source>
</evidence>
<proteinExistence type="inferred from homology"/>
<keyword evidence="7 13" id="KW-0472">Membrane</keyword>
<evidence type="ECO:0000256" key="10">
    <source>
        <dbReference type="ARBA" id="ARBA00035449"/>
    </source>
</evidence>
<evidence type="ECO:0000256" key="3">
    <source>
        <dbReference type="ARBA" id="ARBA00008090"/>
    </source>
</evidence>
<dbReference type="EMBL" id="JAXCGZ010013386">
    <property type="protein sequence ID" value="KAK7072652.1"/>
    <property type="molecule type" value="Genomic_DNA"/>
</dbReference>
<keyword evidence="8" id="KW-0458">Lysosome</keyword>
<dbReference type="PANTHER" id="PTHR13551">
    <property type="entry name" value="BRAIN PROTEIN I3"/>
    <property type="match status" value="1"/>
</dbReference>
<feature type="compositionally biased region" description="Pro residues" evidence="12">
    <location>
        <begin position="7"/>
        <end position="19"/>
    </location>
</feature>
<keyword evidence="4" id="KW-0963">Cytoplasm</keyword>
<dbReference type="Proteomes" id="UP001381693">
    <property type="component" value="Unassembled WGS sequence"/>
</dbReference>
<comment type="subcellular location">
    <subcellularLocation>
        <location evidence="2">Cytoplasm</location>
        <location evidence="2">Perinuclear region</location>
    </subcellularLocation>
    <subcellularLocation>
        <location evidence="1">Lysosome membrane</location>
        <topology evidence="1">Multi-pass membrane protein</topology>
    </subcellularLocation>
</comment>
<evidence type="ECO:0000256" key="2">
    <source>
        <dbReference type="ARBA" id="ARBA00004556"/>
    </source>
</evidence>
<dbReference type="GO" id="GO:0005765">
    <property type="term" value="C:lysosomal membrane"/>
    <property type="evidence" value="ECO:0007669"/>
    <property type="project" value="UniProtKB-SubCell"/>
</dbReference>
<keyword evidence="15" id="KW-1185">Reference proteome</keyword>
<evidence type="ECO:0000313" key="15">
    <source>
        <dbReference type="Proteomes" id="UP001381693"/>
    </source>
</evidence>
<feature type="region of interest" description="Disordered" evidence="12">
    <location>
        <begin position="1"/>
        <end position="25"/>
    </location>
</feature>
<protein>
    <recommendedName>
        <fullName evidence="9">Membrane protein BRI3</fullName>
    </recommendedName>
    <alternativeName>
        <fullName evidence="10">Brain protein I3</fullName>
    </alternativeName>
</protein>
<evidence type="ECO:0000256" key="12">
    <source>
        <dbReference type="SAM" id="MobiDB-lite"/>
    </source>
</evidence>
<dbReference type="PANTHER" id="PTHR13551:SF1">
    <property type="entry name" value="MEMBRANE PROTEIN BRI3"/>
    <property type="match status" value="1"/>
</dbReference>
<evidence type="ECO:0000256" key="11">
    <source>
        <dbReference type="ARBA" id="ARBA00046593"/>
    </source>
</evidence>
<evidence type="ECO:0000256" key="1">
    <source>
        <dbReference type="ARBA" id="ARBA00004155"/>
    </source>
</evidence>
<evidence type="ECO:0000256" key="8">
    <source>
        <dbReference type="ARBA" id="ARBA00023228"/>
    </source>
</evidence>
<evidence type="ECO:0000256" key="13">
    <source>
        <dbReference type="SAM" id="Phobius"/>
    </source>
</evidence>
<accession>A0AAN9A7E5</accession>